<dbReference type="Pfam" id="PF00583">
    <property type="entry name" value="Acetyltransf_1"/>
    <property type="match status" value="1"/>
</dbReference>
<evidence type="ECO:0000259" key="1">
    <source>
        <dbReference type="PROSITE" id="PS51186"/>
    </source>
</evidence>
<accession>A0A4R9BW89</accession>
<dbReference type="OrthoDB" id="4549080at2"/>
<dbReference type="RefSeq" id="WP_134640238.1">
    <property type="nucleotide sequence ID" value="NZ_SOHM01000012.1"/>
</dbReference>
<dbReference type="Gene3D" id="3.40.630.30">
    <property type="match status" value="1"/>
</dbReference>
<dbReference type="Proteomes" id="UP000298468">
    <property type="component" value="Unassembled WGS sequence"/>
</dbReference>
<comment type="caution">
    <text evidence="2">The sequence shown here is derived from an EMBL/GenBank/DDBJ whole genome shotgun (WGS) entry which is preliminary data.</text>
</comment>
<keyword evidence="3" id="KW-1185">Reference proteome</keyword>
<gene>
    <name evidence="2" type="ORF">E3T61_07415</name>
</gene>
<dbReference type="EMBL" id="SOHM01000012">
    <property type="protein sequence ID" value="TFD92126.1"/>
    <property type="molecule type" value="Genomic_DNA"/>
</dbReference>
<reference evidence="2 3" key="1">
    <citation type="submission" date="2019-03" db="EMBL/GenBank/DDBJ databases">
        <title>Genomics of glacier-inhabiting Cryobacterium strains.</title>
        <authorList>
            <person name="Liu Q."/>
            <person name="Xin Y.-H."/>
        </authorList>
    </citation>
    <scope>NUCLEOTIDE SEQUENCE [LARGE SCALE GENOMIC DNA]</scope>
    <source>
        <strain evidence="2 3">Sr59</strain>
    </source>
</reference>
<protein>
    <submittedName>
        <fullName evidence="2">GNAT family N-acetyltransferase</fullName>
    </submittedName>
</protein>
<dbReference type="PROSITE" id="PS51186">
    <property type="entry name" value="GNAT"/>
    <property type="match status" value="1"/>
</dbReference>
<dbReference type="InterPro" id="IPR016181">
    <property type="entry name" value="Acyl_CoA_acyltransferase"/>
</dbReference>
<proteinExistence type="predicted"/>
<name>A0A4R9BW89_9MICO</name>
<sequence length="132" mass="15124">MTIDYEWRGSFQNDELNQLHAEGFDHMHVNDDWIGILERLSLGWVTARDDQGLVGFVNVIWDGQVHAFIEDTLVADRARRQGIGKHLITTATEKSRAAGCEWLHVDFEDHLKGFYFDACGFRPTNAGLIHLR</sequence>
<evidence type="ECO:0000313" key="3">
    <source>
        <dbReference type="Proteomes" id="UP000298468"/>
    </source>
</evidence>
<organism evidence="2 3">
    <name type="scientific">Cryobacterium lactosi</name>
    <dbReference type="NCBI Taxonomy" id="1259202"/>
    <lineage>
        <taxon>Bacteria</taxon>
        <taxon>Bacillati</taxon>
        <taxon>Actinomycetota</taxon>
        <taxon>Actinomycetes</taxon>
        <taxon>Micrococcales</taxon>
        <taxon>Microbacteriaceae</taxon>
        <taxon>Cryobacterium</taxon>
    </lineage>
</organism>
<feature type="domain" description="N-acetyltransferase" evidence="1">
    <location>
        <begin position="1"/>
        <end position="132"/>
    </location>
</feature>
<keyword evidence="2" id="KW-0808">Transferase</keyword>
<dbReference type="GO" id="GO:0016747">
    <property type="term" value="F:acyltransferase activity, transferring groups other than amino-acyl groups"/>
    <property type="evidence" value="ECO:0007669"/>
    <property type="project" value="InterPro"/>
</dbReference>
<dbReference type="AlphaFoldDB" id="A0A4R9BW89"/>
<dbReference type="InterPro" id="IPR000182">
    <property type="entry name" value="GNAT_dom"/>
</dbReference>
<evidence type="ECO:0000313" key="2">
    <source>
        <dbReference type="EMBL" id="TFD92126.1"/>
    </source>
</evidence>
<dbReference type="CDD" id="cd04301">
    <property type="entry name" value="NAT_SF"/>
    <property type="match status" value="1"/>
</dbReference>
<dbReference type="SUPFAM" id="SSF55729">
    <property type="entry name" value="Acyl-CoA N-acyltransferases (Nat)"/>
    <property type="match status" value="1"/>
</dbReference>